<comment type="caution">
    <text evidence="11">The sequence shown here is derived from an EMBL/GenBank/DDBJ whole genome shotgun (WGS) entry which is preliminary data.</text>
</comment>
<keyword evidence="3 8" id="KW-0812">Transmembrane</keyword>
<protein>
    <submittedName>
        <fullName evidence="11">LMF1 protein</fullName>
    </submittedName>
</protein>
<evidence type="ECO:0000259" key="9">
    <source>
        <dbReference type="Pfam" id="PF06762"/>
    </source>
</evidence>
<feature type="domain" description="Lipase maturation factor 1/2 N-terminal" evidence="9">
    <location>
        <begin position="181"/>
        <end position="338"/>
    </location>
</feature>
<dbReference type="Pfam" id="PF06762">
    <property type="entry name" value="LMF1"/>
    <property type="match status" value="1"/>
</dbReference>
<feature type="region of interest" description="Disordered" evidence="7">
    <location>
        <begin position="425"/>
        <end position="444"/>
    </location>
</feature>
<reference evidence="11" key="1">
    <citation type="submission" date="2021-02" db="EMBL/GenBank/DDBJ databases">
        <authorList>
            <person name="Dougan E. K."/>
            <person name="Rhodes N."/>
            <person name="Thang M."/>
            <person name="Chan C."/>
        </authorList>
    </citation>
    <scope>NUCLEOTIDE SEQUENCE</scope>
</reference>
<dbReference type="InterPro" id="IPR009613">
    <property type="entry name" value="LMF"/>
</dbReference>
<comment type="similarity">
    <text evidence="2">Belongs to the lipase maturation factor family.</text>
</comment>
<keyword evidence="12" id="KW-1185">Reference proteome</keyword>
<accession>A0A812W742</accession>
<keyword evidence="6 8" id="KW-0472">Membrane</keyword>
<dbReference type="Proteomes" id="UP000649617">
    <property type="component" value="Unassembled WGS sequence"/>
</dbReference>
<dbReference type="InterPro" id="IPR057434">
    <property type="entry name" value="LMF1/2_N"/>
</dbReference>
<feature type="transmembrane region" description="Helical" evidence="8">
    <location>
        <begin position="155"/>
        <end position="175"/>
    </location>
</feature>
<organism evidence="11 12">
    <name type="scientific">Symbiodinium pilosum</name>
    <name type="common">Dinoflagellate</name>
    <dbReference type="NCBI Taxonomy" id="2952"/>
    <lineage>
        <taxon>Eukaryota</taxon>
        <taxon>Sar</taxon>
        <taxon>Alveolata</taxon>
        <taxon>Dinophyceae</taxon>
        <taxon>Suessiales</taxon>
        <taxon>Symbiodiniaceae</taxon>
        <taxon>Symbiodinium</taxon>
    </lineage>
</organism>
<evidence type="ECO:0000256" key="5">
    <source>
        <dbReference type="ARBA" id="ARBA00022989"/>
    </source>
</evidence>
<proteinExistence type="inferred from homology"/>
<gene>
    <name evidence="11" type="primary">LMF1</name>
    <name evidence="11" type="ORF">SPIL2461_LOCUS18366</name>
</gene>
<evidence type="ECO:0000256" key="7">
    <source>
        <dbReference type="SAM" id="MobiDB-lite"/>
    </source>
</evidence>
<dbReference type="EMBL" id="CAJNIZ010043771">
    <property type="protein sequence ID" value="CAE7668418.1"/>
    <property type="molecule type" value="Genomic_DNA"/>
</dbReference>
<name>A0A812W742_SYMPI</name>
<dbReference type="GO" id="GO:0051604">
    <property type="term" value="P:protein maturation"/>
    <property type="evidence" value="ECO:0007669"/>
    <property type="project" value="InterPro"/>
</dbReference>
<evidence type="ECO:0000313" key="12">
    <source>
        <dbReference type="Proteomes" id="UP000649617"/>
    </source>
</evidence>
<feature type="transmembrane region" description="Helical" evidence="8">
    <location>
        <begin position="58"/>
        <end position="81"/>
    </location>
</feature>
<dbReference type="OrthoDB" id="434126at2759"/>
<dbReference type="PANTHER" id="PTHR14463">
    <property type="entry name" value="LIPASE MATURATION FACTOR"/>
    <property type="match status" value="1"/>
</dbReference>
<evidence type="ECO:0000256" key="2">
    <source>
        <dbReference type="ARBA" id="ARBA00005512"/>
    </source>
</evidence>
<comment type="subcellular location">
    <subcellularLocation>
        <location evidence="1">Endoplasmic reticulum membrane</location>
        <topology evidence="1">Multi-pass membrane protein</topology>
    </subcellularLocation>
</comment>
<dbReference type="GO" id="GO:0005789">
    <property type="term" value="C:endoplasmic reticulum membrane"/>
    <property type="evidence" value="ECO:0007669"/>
    <property type="project" value="UniProtKB-SubCell"/>
</dbReference>
<evidence type="ECO:0000256" key="1">
    <source>
        <dbReference type="ARBA" id="ARBA00004477"/>
    </source>
</evidence>
<feature type="transmembrane region" description="Helical" evidence="8">
    <location>
        <begin position="24"/>
        <end position="46"/>
    </location>
</feature>
<evidence type="ECO:0000313" key="11">
    <source>
        <dbReference type="EMBL" id="CAE7668418.1"/>
    </source>
</evidence>
<dbReference type="InterPro" id="IPR057433">
    <property type="entry name" value="LMF1/2_C"/>
</dbReference>
<evidence type="ECO:0000256" key="8">
    <source>
        <dbReference type="SAM" id="Phobius"/>
    </source>
</evidence>
<dbReference type="PANTHER" id="PTHR14463:SF10">
    <property type="entry name" value="LIPASE MATURATION FACTOR 1"/>
    <property type="match status" value="1"/>
</dbReference>
<dbReference type="AlphaFoldDB" id="A0A812W742"/>
<feature type="compositionally biased region" description="Polar residues" evidence="7">
    <location>
        <begin position="431"/>
        <end position="440"/>
    </location>
</feature>
<evidence type="ECO:0000256" key="3">
    <source>
        <dbReference type="ARBA" id="ARBA00022692"/>
    </source>
</evidence>
<keyword evidence="4" id="KW-0256">Endoplasmic reticulum</keyword>
<dbReference type="Pfam" id="PF25179">
    <property type="entry name" value="LMF1_C"/>
    <property type="match status" value="1"/>
</dbReference>
<evidence type="ECO:0000256" key="4">
    <source>
        <dbReference type="ARBA" id="ARBA00022824"/>
    </source>
</evidence>
<evidence type="ECO:0000259" key="10">
    <source>
        <dbReference type="Pfam" id="PF25179"/>
    </source>
</evidence>
<feature type="domain" description="Lipase maturation factor 1/2 C-terminal" evidence="10">
    <location>
        <begin position="461"/>
        <end position="602"/>
    </location>
</feature>
<evidence type="ECO:0000256" key="6">
    <source>
        <dbReference type="ARBA" id="ARBA00023136"/>
    </source>
</evidence>
<keyword evidence="5 8" id="KW-1133">Transmembrane helix</keyword>
<sequence length="619" mass="68699">MLWLEIWRFAQRSMAACESGRAPWIQAAFTGLFFGSLAAVSAVIAAKRPVAAPLAGGFWLTRIVALRWLSAIFFIAFLVALRQNKALIGDTGILPARHLLRRADVTVSRAAGGSWRELTFHGKVRCFLLRAERLPTLLWFAGTRPKGGLDIWLDGIAWAGLLLSALAFIAGRLVAPGQRWYSFGWESQLLESTLLSVLAAPAIGGPFAEAPSPLAPWAFRWLAFRIMLGAGLIKARGSKTWLDLTAMCHHIETQPIPNPLSRRFHNLPRPLHLYATASNHIIELVMPWLLLVPCRAAPAAFGAVHILFQLTLILTGNLSFLNWLTIIPGLWCFDDATLVGLLPESAAQSLADIVLRARAAAPRLGLWGCGRDILAICIITWLSLPVWKNLLGPRGGGRQRMNSTFERRVVLPRFVSRLAGAGKDEVANESAEGSQSSSPAQKRRRLLSEPDLSMNLQSLRLLNTYGAFGSVNTERIEIVFEGTPDGRNWYPYTFKAAVDDPLKRPGFLAPYHLRLDWCRWIASCRGRRANGLAEPWVLSFVAHLLRGDPLTRQLLAKGGDPFERTDPPLRIRGELYQYVFAPPPRSRADPYWLRERVGNYLPPLGLDEISARLVDHGLL</sequence>